<evidence type="ECO:0000256" key="3">
    <source>
        <dbReference type="ARBA" id="ARBA00022801"/>
    </source>
</evidence>
<dbReference type="SUPFAM" id="SSF50494">
    <property type="entry name" value="Trypsin-like serine proteases"/>
    <property type="match status" value="1"/>
</dbReference>
<dbReference type="Gene3D" id="2.40.10.10">
    <property type="entry name" value="Trypsin-like serine proteases"/>
    <property type="match status" value="1"/>
</dbReference>
<keyword evidence="5" id="KW-1015">Disulfide bond</keyword>
<dbReference type="GO" id="GO:0006508">
    <property type="term" value="P:proteolysis"/>
    <property type="evidence" value="ECO:0007669"/>
    <property type="project" value="UniProtKB-KW"/>
</dbReference>
<keyword evidence="2" id="KW-0732">Signal</keyword>
<feature type="non-terminal residue" evidence="11">
    <location>
        <position position="1"/>
    </location>
</feature>
<reference evidence="11 12" key="1">
    <citation type="submission" date="2019-09" db="EMBL/GenBank/DDBJ databases">
        <title>Bird 10,000 Genomes (B10K) Project - Family phase.</title>
        <authorList>
            <person name="Zhang G."/>
        </authorList>
    </citation>
    <scope>NUCLEOTIDE SEQUENCE [LARGE SCALE GENOMIC DNA]</scope>
    <source>
        <strain evidence="11">B10K-DU-001-35</strain>
        <tissue evidence="11">Muscle</tissue>
    </source>
</reference>
<dbReference type="GO" id="GO:0043010">
    <property type="term" value="P:camera-type eye development"/>
    <property type="evidence" value="ECO:0007669"/>
    <property type="project" value="UniProtKB-ARBA"/>
</dbReference>
<dbReference type="InterPro" id="IPR043504">
    <property type="entry name" value="Peptidase_S1_PA_chymotrypsin"/>
</dbReference>
<dbReference type="PROSITE" id="PS00134">
    <property type="entry name" value="TRYPSIN_HIS"/>
    <property type="match status" value="1"/>
</dbReference>
<feature type="non-terminal residue" evidence="11">
    <location>
        <position position="549"/>
    </location>
</feature>
<dbReference type="OrthoDB" id="6380398at2759"/>
<gene>
    <name evidence="11" type="primary">Prss56</name>
    <name evidence="11" type="ORF">LEPASP_R13965</name>
</gene>
<dbReference type="PROSITE" id="PS00135">
    <property type="entry name" value="TRYPSIN_SER"/>
    <property type="match status" value="1"/>
</dbReference>
<dbReference type="InterPro" id="IPR001254">
    <property type="entry name" value="Trypsin_dom"/>
</dbReference>
<comment type="function">
    <text evidence="7">Serine protease required during eye development.</text>
</comment>
<evidence type="ECO:0000313" key="12">
    <source>
        <dbReference type="Proteomes" id="UP000558164"/>
    </source>
</evidence>
<evidence type="ECO:0000313" key="11">
    <source>
        <dbReference type="EMBL" id="NXL72795.1"/>
    </source>
</evidence>
<evidence type="ECO:0000256" key="2">
    <source>
        <dbReference type="ARBA" id="ARBA00022729"/>
    </source>
</evidence>
<dbReference type="Pfam" id="PF00089">
    <property type="entry name" value="Trypsin"/>
    <property type="match status" value="1"/>
</dbReference>
<protein>
    <recommendedName>
        <fullName evidence="8">Serine protease 56</fullName>
    </recommendedName>
</protein>
<dbReference type="InterPro" id="IPR033116">
    <property type="entry name" value="TRYPSIN_SER"/>
</dbReference>
<dbReference type="PANTHER" id="PTHR24252:SF10">
    <property type="entry name" value="SERINE PROTEASE 56"/>
    <property type="match status" value="1"/>
</dbReference>
<keyword evidence="3 9" id="KW-0378">Hydrolase</keyword>
<evidence type="ECO:0000256" key="7">
    <source>
        <dbReference type="ARBA" id="ARBA00060315"/>
    </source>
</evidence>
<keyword evidence="12" id="KW-1185">Reference proteome</keyword>
<dbReference type="PANTHER" id="PTHR24252">
    <property type="entry name" value="ACROSIN-RELATED"/>
    <property type="match status" value="1"/>
</dbReference>
<comment type="caution">
    <text evidence="11">The sequence shown here is derived from an EMBL/GenBank/DDBJ whole genome shotgun (WGS) entry which is preliminary data.</text>
</comment>
<dbReference type="CDD" id="cd00190">
    <property type="entry name" value="Tryp_SPc"/>
    <property type="match status" value="1"/>
</dbReference>
<name>A0A7L0V1F1_9PASE</name>
<sequence length="549" mass="58374">ALSSRGTLVLEAALRSALLALERALSEQQRQRGACGLCAPCLFPPCANITGHCPRDCGRRVVPQANATAPRGRIMGGSVAPRGAWPWLVSVRLHGELMCGGVLVGRSWVLTAAHCFGGNRNELAWTVVVGDHELGKPGVGKRAVPVRRILPHPKFNPKTFHGDLALLELAVPLAPSPTVSPVCLPSGSAEPSPGTPCYIAGWGSLYEEGPAADVVMEAQVPLLSQETCRGALGKDLLTSAMFCAGYLSGGIDSCQGDSGGPLACEDPTSHHFVLYGITSWGDGCGERGKPGVYTRVTAFTDWLSLQMDSAPGSREPSCFDLLALARLPPEQQPPERARLCAFYAGSCRAPQGRATCAHLAEETCHARMRRCGELGLHSYAQTLVDLLHRAGDLSSPHCASRWGGRRLPAFAELFGVVGPQLQDWVEALRTVAGGSHLVTTQDREQLPGEMQLFLQVSCPGLNESTVRVGAVRDLYAWVLRVPEADLAMTFQEILVDLGSKNTKGLYRAQVRATVGGRPTAFTGLVGLESDTLARSMPGLVALALEALKT</sequence>
<evidence type="ECO:0000256" key="4">
    <source>
        <dbReference type="ARBA" id="ARBA00022825"/>
    </source>
</evidence>
<evidence type="ECO:0000256" key="1">
    <source>
        <dbReference type="ARBA" id="ARBA00022670"/>
    </source>
</evidence>
<proteinExistence type="predicted"/>
<dbReference type="AlphaFoldDB" id="A0A7L0V1F1"/>
<evidence type="ECO:0000256" key="6">
    <source>
        <dbReference type="ARBA" id="ARBA00023180"/>
    </source>
</evidence>
<dbReference type="InterPro" id="IPR018114">
    <property type="entry name" value="TRYPSIN_HIS"/>
</dbReference>
<evidence type="ECO:0000256" key="8">
    <source>
        <dbReference type="ARBA" id="ARBA00073729"/>
    </source>
</evidence>
<accession>A0A7L0V1F1</accession>
<keyword evidence="4 9" id="KW-0720">Serine protease</keyword>
<evidence type="ECO:0000256" key="9">
    <source>
        <dbReference type="RuleBase" id="RU363034"/>
    </source>
</evidence>
<dbReference type="EMBL" id="VXAX01002251">
    <property type="protein sequence ID" value="NXL72795.1"/>
    <property type="molecule type" value="Genomic_DNA"/>
</dbReference>
<evidence type="ECO:0000259" key="10">
    <source>
        <dbReference type="PROSITE" id="PS50240"/>
    </source>
</evidence>
<organism evidence="11 12">
    <name type="scientific">Leptocoma aspasia</name>
    <dbReference type="NCBI Taxonomy" id="2585812"/>
    <lineage>
        <taxon>Eukaryota</taxon>
        <taxon>Metazoa</taxon>
        <taxon>Chordata</taxon>
        <taxon>Craniata</taxon>
        <taxon>Vertebrata</taxon>
        <taxon>Euteleostomi</taxon>
        <taxon>Archelosauria</taxon>
        <taxon>Archosauria</taxon>
        <taxon>Dinosauria</taxon>
        <taxon>Saurischia</taxon>
        <taxon>Theropoda</taxon>
        <taxon>Coelurosauria</taxon>
        <taxon>Aves</taxon>
        <taxon>Neognathae</taxon>
        <taxon>Neoaves</taxon>
        <taxon>Telluraves</taxon>
        <taxon>Australaves</taxon>
        <taxon>Passeriformes</taxon>
        <taxon>Passeroidea</taxon>
        <taxon>Nectariniidae</taxon>
        <taxon>Leptocoma</taxon>
    </lineage>
</organism>
<evidence type="ECO:0000256" key="5">
    <source>
        <dbReference type="ARBA" id="ARBA00023157"/>
    </source>
</evidence>
<dbReference type="InterPro" id="IPR001314">
    <property type="entry name" value="Peptidase_S1A"/>
</dbReference>
<keyword evidence="6" id="KW-0325">Glycoprotein</keyword>
<dbReference type="PRINTS" id="PR00722">
    <property type="entry name" value="CHYMOTRYPSIN"/>
</dbReference>
<dbReference type="InterPro" id="IPR009003">
    <property type="entry name" value="Peptidase_S1_PA"/>
</dbReference>
<dbReference type="GO" id="GO:0004252">
    <property type="term" value="F:serine-type endopeptidase activity"/>
    <property type="evidence" value="ECO:0007669"/>
    <property type="project" value="InterPro"/>
</dbReference>
<dbReference type="FunFam" id="2.40.10.10:FF:000081">
    <property type="entry name" value="Serine protease 56"/>
    <property type="match status" value="1"/>
</dbReference>
<dbReference type="PROSITE" id="PS50240">
    <property type="entry name" value="TRYPSIN_DOM"/>
    <property type="match status" value="1"/>
</dbReference>
<dbReference type="SMART" id="SM00020">
    <property type="entry name" value="Tryp_SPc"/>
    <property type="match status" value="1"/>
</dbReference>
<keyword evidence="1 9" id="KW-0645">Protease</keyword>
<feature type="domain" description="Peptidase S1" evidence="10">
    <location>
        <begin position="74"/>
        <end position="308"/>
    </location>
</feature>
<dbReference type="Proteomes" id="UP000558164">
    <property type="component" value="Unassembled WGS sequence"/>
</dbReference>